<reference evidence="1" key="1">
    <citation type="journal article" date="2014" name="Int. J. Syst. Evol. Microbiol.">
        <title>Complete genome sequence of Corynebacterium casei LMG S-19264T (=DSM 44701T), isolated from a smear-ripened cheese.</title>
        <authorList>
            <consortium name="US DOE Joint Genome Institute (JGI-PGF)"/>
            <person name="Walter F."/>
            <person name="Albersmeier A."/>
            <person name="Kalinowski J."/>
            <person name="Ruckert C."/>
        </authorList>
    </citation>
    <scope>NUCLEOTIDE SEQUENCE</scope>
    <source>
        <strain evidence="1">CGMCC 1.15179</strain>
    </source>
</reference>
<dbReference type="RefSeq" id="WP_188648419.1">
    <property type="nucleotide sequence ID" value="NZ_BMHQ01000010.1"/>
</dbReference>
<dbReference type="PANTHER" id="PTHR37804">
    <property type="entry name" value="CDAA REGULATORY PROTEIN CDAR"/>
    <property type="match status" value="1"/>
</dbReference>
<dbReference type="Proteomes" id="UP000625210">
    <property type="component" value="Unassembled WGS sequence"/>
</dbReference>
<accession>A0A8J2VHL4</accession>
<dbReference type="Gene3D" id="2.170.120.30">
    <property type="match status" value="2"/>
</dbReference>
<sequence>MDKWLQNNNMIKLIALCLAVMLWLSVNDATLTLPREREASTTIRNVTLEARYDHDRYDVIKMPQTVDLSLRGDRFAMNMVSPERYKAYVDLTKMGAGVHKNVPVRVEGLRGVEVEARPAKVDVVMEEKQQKEMPVEVDVIGKPHPDYKVGEPIVQPMKVLIQGSESLLDEVTAVKAVVNVEGAKETISKSVSLQVYGENGLLEEADVKPEVVDVKVPIASPNAVVPLKVDIGKYPPAGYAVQSISPNVDEVTVYGPKAYVLGLDYYLGPKLDLSDANKDRTYELPLPIRGDAVKVEPESVEIAVDIVKGETKKIDDVPIKINGLEEGEQVGFIQPATQKVDLTLFGAPSLLENVDRGDIEAYIDAGKLSTDVQEVPIQVSLPNYIRLSGDLDLKAKVQLTR</sequence>
<reference evidence="1" key="2">
    <citation type="submission" date="2020-09" db="EMBL/GenBank/DDBJ databases">
        <authorList>
            <person name="Sun Q."/>
            <person name="Zhou Y."/>
        </authorList>
    </citation>
    <scope>NUCLEOTIDE SEQUENCE</scope>
    <source>
        <strain evidence="1">CGMCC 1.15179</strain>
    </source>
</reference>
<evidence type="ECO:0000313" key="2">
    <source>
        <dbReference type="Proteomes" id="UP000625210"/>
    </source>
</evidence>
<name>A0A8J2VHL4_9BACL</name>
<proteinExistence type="predicted"/>
<dbReference type="EMBL" id="BMHQ01000010">
    <property type="protein sequence ID" value="GGE23444.1"/>
    <property type="molecule type" value="Genomic_DNA"/>
</dbReference>
<keyword evidence="2" id="KW-1185">Reference proteome</keyword>
<dbReference type="InterPro" id="IPR053154">
    <property type="entry name" value="c-di-AMP_regulator"/>
</dbReference>
<comment type="caution">
    <text evidence="1">The sequence shown here is derived from an EMBL/GenBank/DDBJ whole genome shotgun (WGS) entry which is preliminary data.</text>
</comment>
<protein>
    <submittedName>
        <fullName evidence="1">CdaA regulatory protein CdaR</fullName>
    </submittedName>
</protein>
<organism evidence="1 2">
    <name type="scientific">Marinithermofilum abyssi</name>
    <dbReference type="NCBI Taxonomy" id="1571185"/>
    <lineage>
        <taxon>Bacteria</taxon>
        <taxon>Bacillati</taxon>
        <taxon>Bacillota</taxon>
        <taxon>Bacilli</taxon>
        <taxon>Bacillales</taxon>
        <taxon>Thermoactinomycetaceae</taxon>
        <taxon>Marinithermofilum</taxon>
    </lineage>
</organism>
<dbReference type="PANTHER" id="PTHR37804:SF1">
    <property type="entry name" value="CDAA REGULATORY PROTEIN CDAR"/>
    <property type="match status" value="1"/>
</dbReference>
<evidence type="ECO:0000313" key="1">
    <source>
        <dbReference type="EMBL" id="GGE23444.1"/>
    </source>
</evidence>
<gene>
    <name evidence="1" type="primary">cdaR</name>
    <name evidence="1" type="ORF">GCM10011571_26940</name>
</gene>
<dbReference type="AlphaFoldDB" id="A0A8J2VHL4"/>
<dbReference type="Gene3D" id="2.170.120.40">
    <property type="entry name" value="YbbR-like domain"/>
    <property type="match status" value="2"/>
</dbReference>
<dbReference type="InterPro" id="IPR012505">
    <property type="entry name" value="YbbR"/>
</dbReference>
<dbReference type="Pfam" id="PF07949">
    <property type="entry name" value="YbbR"/>
    <property type="match status" value="3"/>
</dbReference>